<evidence type="ECO:0000313" key="2">
    <source>
        <dbReference type="EMBL" id="PVH35818.1"/>
    </source>
</evidence>
<dbReference type="EMBL" id="CM008052">
    <property type="protein sequence ID" value="PVH35818.1"/>
    <property type="molecule type" value="Genomic_DNA"/>
</dbReference>
<evidence type="ECO:0000256" key="1">
    <source>
        <dbReference type="SAM" id="MobiDB-lite"/>
    </source>
</evidence>
<name>A0A2T8IDT9_9POAL</name>
<organism evidence="2">
    <name type="scientific">Panicum hallii</name>
    <dbReference type="NCBI Taxonomy" id="206008"/>
    <lineage>
        <taxon>Eukaryota</taxon>
        <taxon>Viridiplantae</taxon>
        <taxon>Streptophyta</taxon>
        <taxon>Embryophyta</taxon>
        <taxon>Tracheophyta</taxon>
        <taxon>Spermatophyta</taxon>
        <taxon>Magnoliopsida</taxon>
        <taxon>Liliopsida</taxon>
        <taxon>Poales</taxon>
        <taxon>Poaceae</taxon>
        <taxon>PACMAD clade</taxon>
        <taxon>Panicoideae</taxon>
        <taxon>Panicodae</taxon>
        <taxon>Paniceae</taxon>
        <taxon>Panicinae</taxon>
        <taxon>Panicum</taxon>
        <taxon>Panicum sect. Panicum</taxon>
    </lineage>
</organism>
<accession>A0A2T8IDT9</accession>
<dbReference type="AlphaFoldDB" id="A0A2T8IDT9"/>
<dbReference type="Gramene" id="PVH35818">
    <property type="protein sequence ID" value="PVH35818"/>
    <property type="gene ID" value="PAHAL_7G285800"/>
</dbReference>
<reference evidence="2" key="1">
    <citation type="submission" date="2018-04" db="EMBL/GenBank/DDBJ databases">
        <title>WGS assembly of Panicum hallii.</title>
        <authorList>
            <person name="Lovell J."/>
            <person name="Jenkins J."/>
            <person name="Lowry D."/>
            <person name="Mamidi S."/>
            <person name="Sreedasyam A."/>
            <person name="Weng X."/>
            <person name="Barry K."/>
            <person name="Bonette J."/>
            <person name="Campitelli B."/>
            <person name="Daum C."/>
            <person name="Gordon S."/>
            <person name="Gould B."/>
            <person name="Lipzen A."/>
            <person name="Macqueen A."/>
            <person name="Palacio-Mejia J."/>
            <person name="Plott C."/>
            <person name="Shakirov E."/>
            <person name="Shu S."/>
            <person name="Yoshinaga Y."/>
            <person name="Zane M."/>
            <person name="Rokhsar D."/>
            <person name="Grimwood J."/>
            <person name="Schmutz J."/>
            <person name="Juenger T."/>
        </authorList>
    </citation>
    <scope>NUCLEOTIDE SEQUENCE [LARGE SCALE GENOMIC DNA]</scope>
    <source>
        <strain evidence="2">FIL2</strain>
    </source>
</reference>
<protein>
    <submittedName>
        <fullName evidence="2">Uncharacterized protein</fullName>
    </submittedName>
</protein>
<feature type="region of interest" description="Disordered" evidence="1">
    <location>
        <begin position="32"/>
        <end position="56"/>
    </location>
</feature>
<feature type="compositionally biased region" description="Basic and acidic residues" evidence="1">
    <location>
        <begin position="36"/>
        <end position="45"/>
    </location>
</feature>
<proteinExistence type="predicted"/>
<gene>
    <name evidence="2" type="ORF">PAHAL_7G285800</name>
</gene>
<dbReference type="Proteomes" id="UP000243499">
    <property type="component" value="Chromosome 7"/>
</dbReference>
<sequence>MVGLRGAECLFGAARGSPPNPYRLRWWRRPSFAEGKPPRENEDPTSKLSSDIGACM</sequence>